<feature type="domain" description="TonB-dependent receptor-like beta-barrel" evidence="12">
    <location>
        <begin position="256"/>
        <end position="648"/>
    </location>
</feature>
<dbReference type="AlphaFoldDB" id="A0A1B0ZTJ7"/>
<evidence type="ECO:0000256" key="10">
    <source>
        <dbReference type="RuleBase" id="RU003357"/>
    </source>
</evidence>
<evidence type="ECO:0000313" key="15">
    <source>
        <dbReference type="Proteomes" id="UP000092565"/>
    </source>
</evidence>
<feature type="domain" description="TonB-dependent receptor plug" evidence="13">
    <location>
        <begin position="55"/>
        <end position="167"/>
    </location>
</feature>
<evidence type="ECO:0000256" key="1">
    <source>
        <dbReference type="ARBA" id="ARBA00004571"/>
    </source>
</evidence>
<dbReference type="Gene3D" id="2.40.170.20">
    <property type="entry name" value="TonB-dependent receptor, beta-barrel domain"/>
    <property type="match status" value="1"/>
</dbReference>
<dbReference type="CDD" id="cd01347">
    <property type="entry name" value="ligand_gated_channel"/>
    <property type="match status" value="1"/>
</dbReference>
<comment type="similarity">
    <text evidence="2 9 10">Belongs to the TonB-dependent receptor family.</text>
</comment>
<dbReference type="InterPro" id="IPR037066">
    <property type="entry name" value="Plug_dom_sf"/>
</dbReference>
<evidence type="ECO:0000256" key="11">
    <source>
        <dbReference type="SAM" id="SignalP"/>
    </source>
</evidence>
<dbReference type="Pfam" id="PF00593">
    <property type="entry name" value="TonB_dep_Rec_b-barrel"/>
    <property type="match status" value="1"/>
</dbReference>
<dbReference type="RefSeq" id="WP_065272263.1">
    <property type="nucleotide sequence ID" value="NZ_CP015124.1"/>
</dbReference>
<keyword evidence="5 9" id="KW-0812">Transmembrane</keyword>
<dbReference type="InterPro" id="IPR012910">
    <property type="entry name" value="Plug_dom"/>
</dbReference>
<dbReference type="GO" id="GO:0009279">
    <property type="term" value="C:cell outer membrane"/>
    <property type="evidence" value="ECO:0007669"/>
    <property type="project" value="UniProtKB-SubCell"/>
</dbReference>
<dbReference type="OrthoDB" id="9796221at2"/>
<keyword evidence="11" id="KW-0732">Signal</keyword>
<dbReference type="PANTHER" id="PTHR30069">
    <property type="entry name" value="TONB-DEPENDENT OUTER MEMBRANE RECEPTOR"/>
    <property type="match status" value="1"/>
</dbReference>
<proteinExistence type="inferred from homology"/>
<organism evidence="14 15">
    <name type="scientific">Phaeobacter gallaeciensis</name>
    <dbReference type="NCBI Taxonomy" id="60890"/>
    <lineage>
        <taxon>Bacteria</taxon>
        <taxon>Pseudomonadati</taxon>
        <taxon>Pseudomonadota</taxon>
        <taxon>Alphaproteobacteria</taxon>
        <taxon>Rhodobacterales</taxon>
        <taxon>Roseobacteraceae</taxon>
        <taxon>Phaeobacter</taxon>
    </lineage>
</organism>
<dbReference type="Gene3D" id="2.170.130.10">
    <property type="entry name" value="TonB-dependent receptor, plug domain"/>
    <property type="match status" value="1"/>
</dbReference>
<reference evidence="14 15" key="1">
    <citation type="submission" date="2016-04" db="EMBL/GenBank/DDBJ databases">
        <authorList>
            <person name="Evans L.H."/>
            <person name="Alamgir A."/>
            <person name="Owens N."/>
            <person name="Weber N.D."/>
            <person name="Virtaneva K."/>
            <person name="Barbian K."/>
            <person name="Babar A."/>
            <person name="Rosenke K."/>
        </authorList>
    </citation>
    <scope>NUCLEOTIDE SEQUENCE [LARGE SCALE GENOMIC DNA]</scope>
    <source>
        <strain evidence="14 15">JL2886</strain>
    </source>
</reference>
<keyword evidence="4 9" id="KW-1134">Transmembrane beta strand</keyword>
<keyword evidence="3 9" id="KW-0813">Transport</keyword>
<evidence type="ECO:0000256" key="7">
    <source>
        <dbReference type="ARBA" id="ARBA00023136"/>
    </source>
</evidence>
<feature type="signal peptide" evidence="11">
    <location>
        <begin position="1"/>
        <end position="27"/>
    </location>
</feature>
<dbReference type="InterPro" id="IPR039426">
    <property type="entry name" value="TonB-dep_rcpt-like"/>
</dbReference>
<accession>A0A1B0ZTJ7</accession>
<dbReference type="InterPro" id="IPR000531">
    <property type="entry name" value="Beta-barrel_TonB"/>
</dbReference>
<protein>
    <submittedName>
        <fullName evidence="14">Ligand-gated channel</fullName>
    </submittedName>
</protein>
<dbReference type="PATRIC" id="fig|60890.4.peg.2477"/>
<dbReference type="SUPFAM" id="SSF56935">
    <property type="entry name" value="Porins"/>
    <property type="match status" value="1"/>
</dbReference>
<evidence type="ECO:0000256" key="9">
    <source>
        <dbReference type="PROSITE-ProRule" id="PRU01360"/>
    </source>
</evidence>
<dbReference type="GO" id="GO:0015344">
    <property type="term" value="F:siderophore uptake transmembrane transporter activity"/>
    <property type="evidence" value="ECO:0007669"/>
    <property type="project" value="TreeGrafter"/>
</dbReference>
<dbReference type="GO" id="GO:0044718">
    <property type="term" value="P:siderophore transmembrane transport"/>
    <property type="evidence" value="ECO:0007669"/>
    <property type="project" value="TreeGrafter"/>
</dbReference>
<evidence type="ECO:0000313" key="14">
    <source>
        <dbReference type="EMBL" id="ANP37440.1"/>
    </source>
</evidence>
<keyword evidence="8 9" id="KW-0998">Cell outer membrane</keyword>
<sequence length="676" mass="72765">MGKQRMSMRLLGTVSVLGLTMNAGAQAQDLPLDLQGEGFLGTVELGQGKREVQTATATPQTVITQDELNDRQAGSVAELIDSVPGVTLVNGSRPQGSGLNIRGFGATSSYGTDQKVQIMIDGASTGSEELYRIGTQLFTDPELYKRVSVIRGTIGSFAYGSGIIGGVVQLDTKDAADFTGGEIGLRFRQTIGASSNAKGFVTSSILAWQPTERLEVLFNYTLRDVDAYKDGNGQVVPNTESRMPSYLGKVKYSFGDNGDHSITASYNYSETDEKDVPYDTFGTTGGSFGNVDRKVSNEVAGLRYRWNPVGNDLIDLDVNLTRSTQHIDTAYVPGSSPLEGTSSGPSVIALADADQDYEITKLTAKNSMYFVTGMATHDLRLGVEVMQRERLNAPSAPGGTDRRVALFAVDDIGIGDHWTITPAMRFETQDIEAHDGSSSYDNSALMGGLSARYEFASGWALFGSGAYTENLPIIDDLGTPRYMTQPERSHTFELGASYTSSSVFTAGDALQAKVNLFKGKLWDITSYVDSNFNPIREVNSEGIEIEATYSMENGFYADFNAAVGEYTAVSAGGASGVWRNTPADSARLTLGKRIGEAWELSWELVGSKSFTDYNGDLIKGYGVSNLRATYRVQTGALSGAEVRLGVENAFDRVYTPALATRTAPGRNIKLTLAKTF</sequence>
<evidence type="ECO:0000259" key="12">
    <source>
        <dbReference type="Pfam" id="PF00593"/>
    </source>
</evidence>
<evidence type="ECO:0000256" key="6">
    <source>
        <dbReference type="ARBA" id="ARBA00023077"/>
    </source>
</evidence>
<dbReference type="Pfam" id="PF07715">
    <property type="entry name" value="Plug"/>
    <property type="match status" value="1"/>
</dbReference>
<evidence type="ECO:0000256" key="8">
    <source>
        <dbReference type="ARBA" id="ARBA00023237"/>
    </source>
</evidence>
<dbReference type="InterPro" id="IPR036942">
    <property type="entry name" value="Beta-barrel_TonB_sf"/>
</dbReference>
<keyword evidence="6 10" id="KW-0798">TonB box</keyword>
<evidence type="ECO:0000256" key="5">
    <source>
        <dbReference type="ARBA" id="ARBA00022692"/>
    </source>
</evidence>
<dbReference type="EMBL" id="CP015124">
    <property type="protein sequence ID" value="ANP37440.1"/>
    <property type="molecule type" value="Genomic_DNA"/>
</dbReference>
<name>A0A1B0ZTJ7_9RHOB</name>
<dbReference type="PANTHER" id="PTHR30069:SF41">
    <property type="entry name" value="HEME_HEMOPEXIN UTILIZATION PROTEIN C"/>
    <property type="match status" value="1"/>
</dbReference>
<feature type="chain" id="PRO_5044370051" evidence="11">
    <location>
        <begin position="28"/>
        <end position="676"/>
    </location>
</feature>
<evidence type="ECO:0000256" key="4">
    <source>
        <dbReference type="ARBA" id="ARBA00022452"/>
    </source>
</evidence>
<evidence type="ECO:0000256" key="3">
    <source>
        <dbReference type="ARBA" id="ARBA00022448"/>
    </source>
</evidence>
<keyword evidence="15" id="KW-1185">Reference proteome</keyword>
<evidence type="ECO:0000259" key="13">
    <source>
        <dbReference type="Pfam" id="PF07715"/>
    </source>
</evidence>
<evidence type="ECO:0000256" key="2">
    <source>
        <dbReference type="ARBA" id="ARBA00009810"/>
    </source>
</evidence>
<comment type="subcellular location">
    <subcellularLocation>
        <location evidence="1 9">Cell outer membrane</location>
        <topology evidence="1 9">Multi-pass membrane protein</topology>
    </subcellularLocation>
</comment>
<keyword evidence="7 9" id="KW-0472">Membrane</keyword>
<dbReference type="Proteomes" id="UP000092565">
    <property type="component" value="Chromosome"/>
</dbReference>
<dbReference type="PROSITE" id="PS52016">
    <property type="entry name" value="TONB_DEPENDENT_REC_3"/>
    <property type="match status" value="1"/>
</dbReference>
<gene>
    <name evidence="14" type="ORF">JL2886_02551</name>
</gene>